<dbReference type="EMBL" id="AWGB01000023">
    <property type="protein sequence ID" value="ESQ90459.1"/>
    <property type="molecule type" value="Genomic_DNA"/>
</dbReference>
<dbReference type="RefSeq" id="WP_018082737.1">
    <property type="nucleotide sequence ID" value="NZ_AQWM01000018.1"/>
</dbReference>
<gene>
    <name evidence="1" type="ORF">ABENE_12110</name>
</gene>
<dbReference type="eggNOG" id="ENOG502ZBVC">
    <property type="taxonomic scope" value="Bacteria"/>
</dbReference>
<comment type="caution">
    <text evidence="1">The sequence shown here is derived from an EMBL/GenBank/DDBJ whole genome shotgun (WGS) entry which is preliminary data.</text>
</comment>
<keyword evidence="2" id="KW-1185">Reference proteome</keyword>
<reference evidence="1 2" key="1">
    <citation type="journal article" date="2014" name="Nature">
        <title>Sequential evolution of bacterial morphology by co-option of a developmental regulator.</title>
        <authorList>
            <person name="Jiang C."/>
            <person name="Brown P.J."/>
            <person name="Ducret A."/>
            <person name="Brun Y.V."/>
        </authorList>
    </citation>
    <scope>NUCLEOTIDE SEQUENCE [LARGE SCALE GENOMIC DNA]</scope>
    <source>
        <strain evidence="1 2">DSM 16100</strain>
    </source>
</reference>
<dbReference type="OrthoDB" id="1434485at2"/>
<dbReference type="Proteomes" id="UP000017837">
    <property type="component" value="Unassembled WGS sequence"/>
</dbReference>
<evidence type="ECO:0000313" key="2">
    <source>
        <dbReference type="Proteomes" id="UP000017837"/>
    </source>
</evidence>
<dbReference type="AlphaFoldDB" id="V4PSW2"/>
<sequence length="287" mass="32869">MVFIPRQHRCRLFVLIARDARVGVIFRHGPKKHTRMIRWDLSQDRFDAGQWFKGSIFDHFSDVSPNGDFVIYYASKHTGDPPAWTAISQPPYFTALAVWPQAHTSSGGGLLMTDGQVMLNHLLAETALLQGFKLRKGMTVERRNWEAHSGKDLYHTRLLRDGWRLLDDSRGFIVSKKNWPLYEKTSLFDVRLWMQLSRRAGVDALNFEVILPTGEVWLKGPNFDWADFDHNGDLLISIEGKLWRVLNSEIGLTNSQARLVADFSDMQFEPIKAPPGAVHWPNNVSGR</sequence>
<dbReference type="PATRIC" id="fig|1121022.4.peg.2454"/>
<organism evidence="1 2">
    <name type="scientific">Asticcacaulis benevestitus DSM 16100 = ATCC BAA-896</name>
    <dbReference type="NCBI Taxonomy" id="1121022"/>
    <lineage>
        <taxon>Bacteria</taxon>
        <taxon>Pseudomonadati</taxon>
        <taxon>Pseudomonadota</taxon>
        <taxon>Alphaproteobacteria</taxon>
        <taxon>Caulobacterales</taxon>
        <taxon>Caulobacteraceae</taxon>
        <taxon>Asticcacaulis</taxon>
    </lineage>
</organism>
<evidence type="ECO:0000313" key="1">
    <source>
        <dbReference type="EMBL" id="ESQ90459.1"/>
    </source>
</evidence>
<accession>V4PSW2</accession>
<name>V4PSW2_9CAUL</name>
<proteinExistence type="predicted"/>
<protein>
    <submittedName>
        <fullName evidence="1">Uncharacterized protein</fullName>
    </submittedName>
</protein>